<keyword evidence="1" id="KW-0831">Ubiquinone biosynthesis</keyword>
<evidence type="ECO:0000313" key="3">
    <source>
        <dbReference type="EMBL" id="PPK77756.1"/>
    </source>
</evidence>
<dbReference type="HAMAP" id="MF_02215">
    <property type="entry name" value="UbiJ"/>
    <property type="match status" value="1"/>
</dbReference>
<dbReference type="InterPro" id="IPR036527">
    <property type="entry name" value="SCP2_sterol-bd_dom_sf"/>
</dbReference>
<proteinExistence type="inferred from homology"/>
<dbReference type="EMBL" id="PTIZ01000001">
    <property type="protein sequence ID" value="PPK77756.1"/>
    <property type="molecule type" value="Genomic_DNA"/>
</dbReference>
<keyword evidence="3" id="KW-0830">Ubiquinone</keyword>
<organism evidence="3 4">
    <name type="scientific">Methylobacter tundripaludum</name>
    <dbReference type="NCBI Taxonomy" id="173365"/>
    <lineage>
        <taxon>Bacteria</taxon>
        <taxon>Pseudomonadati</taxon>
        <taxon>Pseudomonadota</taxon>
        <taxon>Gammaproteobacteria</taxon>
        <taxon>Methylococcales</taxon>
        <taxon>Methylococcaceae</taxon>
        <taxon>Methylobacter</taxon>
    </lineage>
</organism>
<dbReference type="InterPro" id="IPR038989">
    <property type="entry name" value="UbiJ"/>
</dbReference>
<reference evidence="3 4" key="1">
    <citation type="submission" date="2018-02" db="EMBL/GenBank/DDBJ databases">
        <title>Subsurface microbial communities from deep shales in Ohio and West Virginia, USA.</title>
        <authorList>
            <person name="Wrighton K."/>
        </authorList>
    </citation>
    <scope>NUCLEOTIDE SEQUENCE [LARGE SCALE GENOMIC DNA]</scope>
    <source>
        <strain evidence="3 4">OWC-DMM</strain>
    </source>
</reference>
<dbReference type="GO" id="GO:0006744">
    <property type="term" value="P:ubiquinone biosynthetic process"/>
    <property type="evidence" value="ECO:0007669"/>
    <property type="project" value="UniProtKB-UniRule"/>
</dbReference>
<dbReference type="UniPathway" id="UPA00232"/>
<comment type="similarity">
    <text evidence="1">Belongs to the UbiJ family.</text>
</comment>
<accession>A0A2S6HJW6</accession>
<dbReference type="PANTHER" id="PTHR38693:SF1">
    <property type="entry name" value="UBIQUINONE BIOSYNTHESIS ACCESSORY FACTOR UBIJ"/>
    <property type="match status" value="1"/>
</dbReference>
<dbReference type="Pfam" id="PF02036">
    <property type="entry name" value="SCP2"/>
    <property type="match status" value="1"/>
</dbReference>
<comment type="function">
    <text evidence="1">Required for ubiquinone (coenzyme Q) biosynthesis. Binds hydrophobic ubiquinone biosynthetic intermediates via its SCP2 domain and is essential for the stability of the Ubi complex. May constitute a docking platform where Ubi enzymes assemble and access their SCP2-bound polyprenyl substrates.</text>
</comment>
<dbReference type="RefSeq" id="WP_104427215.1">
    <property type="nucleotide sequence ID" value="NZ_PTIZ01000001.1"/>
</dbReference>
<protein>
    <recommendedName>
        <fullName evidence="1">Ubiquinone biosynthesis accessory factor UbiJ</fullName>
    </recommendedName>
</protein>
<sequence>MSIKPLLIGALEATLNQYLALDQDSGYFLTPLAGKVIAVTVQPFDETIYLCPTTDSIQCLDQFPDQPDTRLTGSIWALGLMGLSSTPMRSVFSGEVKIEGDMQTGRKFQELFAKLDIDLEEKLSQFTGDIIAHKVAGFFRAGQSWGKDSLETFRLNAKEFLQEETRDLPAAPEADIYYAQVDELRTDFDRLQSRIDRLKSTLQNKS</sequence>
<comment type="subcellular location">
    <subcellularLocation>
        <location evidence="1">Cytoplasm</location>
    </subcellularLocation>
</comment>
<evidence type="ECO:0000259" key="2">
    <source>
        <dbReference type="Pfam" id="PF02036"/>
    </source>
</evidence>
<evidence type="ECO:0000256" key="1">
    <source>
        <dbReference type="HAMAP-Rule" id="MF_02215"/>
    </source>
</evidence>
<dbReference type="AlphaFoldDB" id="A0A2S6HJW6"/>
<dbReference type="InterPro" id="IPR003033">
    <property type="entry name" value="SCP2_sterol-bd_dom"/>
</dbReference>
<dbReference type="SUPFAM" id="SSF55718">
    <property type="entry name" value="SCP-like"/>
    <property type="match status" value="1"/>
</dbReference>
<gene>
    <name evidence="1" type="primary">ubiJ</name>
    <name evidence="3" type="ORF">B0F87_101137</name>
</gene>
<feature type="domain" description="SCP2" evidence="2">
    <location>
        <begin position="15"/>
        <end position="112"/>
    </location>
</feature>
<comment type="caution">
    <text evidence="3">The sequence shown here is derived from an EMBL/GenBank/DDBJ whole genome shotgun (WGS) entry which is preliminary data.</text>
</comment>
<evidence type="ECO:0000313" key="4">
    <source>
        <dbReference type="Proteomes" id="UP000240010"/>
    </source>
</evidence>
<dbReference type="Proteomes" id="UP000240010">
    <property type="component" value="Unassembled WGS sequence"/>
</dbReference>
<dbReference type="GO" id="GO:0005737">
    <property type="term" value="C:cytoplasm"/>
    <property type="evidence" value="ECO:0007669"/>
    <property type="project" value="UniProtKB-SubCell"/>
</dbReference>
<name>A0A2S6HJW6_9GAMM</name>
<comment type="pathway">
    <text evidence="1">Cofactor biosynthesis; ubiquinone biosynthesis.</text>
</comment>
<dbReference type="PANTHER" id="PTHR38693">
    <property type="entry name" value="UBIQUINONE BIOSYNTHESIS PROTEIN UBIJ"/>
    <property type="match status" value="1"/>
</dbReference>
<keyword evidence="1" id="KW-0963">Cytoplasm</keyword>